<gene>
    <name evidence="3" type="ORF">ACLA_091510</name>
</gene>
<proteinExistence type="predicted"/>
<evidence type="ECO:0000313" key="3">
    <source>
        <dbReference type="EMBL" id="EAW11453.1"/>
    </source>
</evidence>
<keyword evidence="1" id="KW-0677">Repeat</keyword>
<dbReference type="OrthoDB" id="674604at2759"/>
<dbReference type="Pfam" id="PF24883">
    <property type="entry name" value="NPHP3_N"/>
    <property type="match status" value="1"/>
</dbReference>
<dbReference type="VEuPathDB" id="FungiDB:ACLA_091510"/>
<dbReference type="GeneID" id="4705117"/>
<dbReference type="HOGENOM" id="CLU_2222636_0_0_1"/>
<evidence type="ECO:0000259" key="2">
    <source>
        <dbReference type="Pfam" id="PF24883"/>
    </source>
</evidence>
<dbReference type="InterPro" id="IPR056884">
    <property type="entry name" value="NPHP3-like_N"/>
</dbReference>
<name>A1CF04_ASPCL</name>
<evidence type="ECO:0000256" key="1">
    <source>
        <dbReference type="ARBA" id="ARBA00022737"/>
    </source>
</evidence>
<feature type="domain" description="Nephrocystin 3-like N-terminal" evidence="2">
    <location>
        <begin position="5"/>
        <end position="82"/>
    </location>
</feature>
<dbReference type="STRING" id="344612.A1CF04"/>
<protein>
    <recommendedName>
        <fullName evidence="2">Nephrocystin 3-like N-terminal domain-containing protein</fullName>
    </recommendedName>
</protein>
<dbReference type="EMBL" id="DS027052">
    <property type="protein sequence ID" value="EAW11453.1"/>
    <property type="molecule type" value="Genomic_DNA"/>
</dbReference>
<dbReference type="RefSeq" id="XP_001272879.1">
    <property type="nucleotide sequence ID" value="XM_001272878.1"/>
</dbReference>
<keyword evidence="4" id="KW-1185">Reference proteome</keyword>
<organism evidence="3 4">
    <name type="scientific">Aspergillus clavatus (strain ATCC 1007 / CBS 513.65 / DSM 816 / NCTC 3887 / NRRL 1 / QM 1276 / 107)</name>
    <dbReference type="NCBI Taxonomy" id="344612"/>
    <lineage>
        <taxon>Eukaryota</taxon>
        <taxon>Fungi</taxon>
        <taxon>Dikarya</taxon>
        <taxon>Ascomycota</taxon>
        <taxon>Pezizomycotina</taxon>
        <taxon>Eurotiomycetes</taxon>
        <taxon>Eurotiomycetidae</taxon>
        <taxon>Eurotiales</taxon>
        <taxon>Aspergillaceae</taxon>
        <taxon>Aspergillus</taxon>
        <taxon>Aspergillus subgen. Fumigati</taxon>
    </lineage>
</organism>
<dbReference type="AlphaFoldDB" id="A1CF04"/>
<reference evidence="3 4" key="1">
    <citation type="journal article" date="2008" name="PLoS Genet.">
        <title>Genomic islands in the pathogenic filamentous fungus Aspergillus fumigatus.</title>
        <authorList>
            <person name="Fedorova N.D."/>
            <person name="Khaldi N."/>
            <person name="Joardar V.S."/>
            <person name="Maiti R."/>
            <person name="Amedeo P."/>
            <person name="Anderson M.J."/>
            <person name="Crabtree J."/>
            <person name="Silva J.C."/>
            <person name="Badger J.H."/>
            <person name="Albarraq A."/>
            <person name="Angiuoli S."/>
            <person name="Bussey H."/>
            <person name="Bowyer P."/>
            <person name="Cotty P.J."/>
            <person name="Dyer P.S."/>
            <person name="Egan A."/>
            <person name="Galens K."/>
            <person name="Fraser-Liggett C.M."/>
            <person name="Haas B.J."/>
            <person name="Inman J.M."/>
            <person name="Kent R."/>
            <person name="Lemieux S."/>
            <person name="Malavazi I."/>
            <person name="Orvis J."/>
            <person name="Roemer T."/>
            <person name="Ronning C.M."/>
            <person name="Sundaram J.P."/>
            <person name="Sutton G."/>
            <person name="Turner G."/>
            <person name="Venter J.C."/>
            <person name="White O.R."/>
            <person name="Whitty B.R."/>
            <person name="Youngman P."/>
            <person name="Wolfe K.H."/>
            <person name="Goldman G.H."/>
            <person name="Wortman J.R."/>
            <person name="Jiang B."/>
            <person name="Denning D.W."/>
            <person name="Nierman W.C."/>
        </authorList>
    </citation>
    <scope>NUCLEOTIDE SEQUENCE [LARGE SCALE GENOMIC DNA]</scope>
    <source>
        <strain evidence="4">ATCC 1007 / CBS 513.65 / DSM 816 / NCTC 3887 / NRRL 1</strain>
    </source>
</reference>
<dbReference type="KEGG" id="act:ACLA_091510"/>
<sequence>MPKALDKDTDIVLKSLREQFEKLLLQPLLGLDQRDQLPQNTVIVIDALDEYEHDQDVQNIIRLLLRLQEVKSVCLRIFLTNRPELPISFGFSEIGSHENPSGLAWR</sequence>
<evidence type="ECO:0000313" key="4">
    <source>
        <dbReference type="Proteomes" id="UP000006701"/>
    </source>
</evidence>
<accession>A1CF04</accession>
<dbReference type="Proteomes" id="UP000006701">
    <property type="component" value="Unassembled WGS sequence"/>
</dbReference>